<keyword evidence="2" id="KW-1185">Reference proteome</keyword>
<gene>
    <name evidence="1" type="ORF">RJ639_018239</name>
</gene>
<comment type="caution">
    <text evidence="1">The sequence shown here is derived from an EMBL/GenBank/DDBJ whole genome shotgun (WGS) entry which is preliminary data.</text>
</comment>
<protein>
    <submittedName>
        <fullName evidence="1">Uncharacterized protein</fullName>
    </submittedName>
</protein>
<proteinExistence type="predicted"/>
<organism evidence="1 2">
    <name type="scientific">Escallonia herrerae</name>
    <dbReference type="NCBI Taxonomy" id="1293975"/>
    <lineage>
        <taxon>Eukaryota</taxon>
        <taxon>Viridiplantae</taxon>
        <taxon>Streptophyta</taxon>
        <taxon>Embryophyta</taxon>
        <taxon>Tracheophyta</taxon>
        <taxon>Spermatophyta</taxon>
        <taxon>Magnoliopsida</taxon>
        <taxon>eudicotyledons</taxon>
        <taxon>Gunneridae</taxon>
        <taxon>Pentapetalae</taxon>
        <taxon>asterids</taxon>
        <taxon>campanulids</taxon>
        <taxon>Escalloniales</taxon>
        <taxon>Escalloniaceae</taxon>
        <taxon>Escallonia</taxon>
    </lineage>
</organism>
<reference evidence="1" key="1">
    <citation type="submission" date="2022-12" db="EMBL/GenBank/DDBJ databases">
        <title>Draft genome assemblies for two species of Escallonia (Escalloniales).</title>
        <authorList>
            <person name="Chanderbali A."/>
            <person name="Dervinis C."/>
            <person name="Anghel I."/>
            <person name="Soltis D."/>
            <person name="Soltis P."/>
            <person name="Zapata F."/>
        </authorList>
    </citation>
    <scope>NUCLEOTIDE SEQUENCE</scope>
    <source>
        <strain evidence="1">UCBG64.0493</strain>
        <tissue evidence="1">Leaf</tissue>
    </source>
</reference>
<name>A0AA88VAW1_9ASTE</name>
<dbReference type="AlphaFoldDB" id="A0AA88VAW1"/>
<evidence type="ECO:0000313" key="1">
    <source>
        <dbReference type="EMBL" id="KAK3003483.1"/>
    </source>
</evidence>
<evidence type="ECO:0000313" key="2">
    <source>
        <dbReference type="Proteomes" id="UP001188597"/>
    </source>
</evidence>
<sequence length="77" mass="8320">MEQQQSPTGRAKFWVVNVKGEKVPLWRTCLCITKKHFTGRSGNCRSIAMSSSAVPGAIRSAGSFSGAKRAAGFIMML</sequence>
<dbReference type="EMBL" id="JAVXUP010002411">
    <property type="protein sequence ID" value="KAK3003483.1"/>
    <property type="molecule type" value="Genomic_DNA"/>
</dbReference>
<dbReference type="Proteomes" id="UP001188597">
    <property type="component" value="Unassembled WGS sequence"/>
</dbReference>
<accession>A0AA88VAW1</accession>